<dbReference type="Proteomes" id="UP000094243">
    <property type="component" value="Unassembled WGS sequence"/>
</dbReference>
<dbReference type="EMBL" id="MIGZ01000004">
    <property type="protein sequence ID" value="ODQ96365.1"/>
    <property type="molecule type" value="Genomic_DNA"/>
</dbReference>
<dbReference type="PROSITE" id="PS50977">
    <property type="entry name" value="HTH_TETR_2"/>
    <property type="match status" value="1"/>
</dbReference>
<dbReference type="InterPro" id="IPR001647">
    <property type="entry name" value="HTH_TetR"/>
</dbReference>
<dbReference type="GO" id="GO:0000976">
    <property type="term" value="F:transcription cis-regulatory region binding"/>
    <property type="evidence" value="ECO:0007669"/>
    <property type="project" value="TreeGrafter"/>
</dbReference>
<evidence type="ECO:0000313" key="4">
    <source>
        <dbReference type="EMBL" id="ODQ96365.1"/>
    </source>
</evidence>
<dbReference type="OrthoDB" id="3472818at2"/>
<dbReference type="PANTHER" id="PTHR30055:SF153">
    <property type="entry name" value="HTH-TYPE TRANSCRIPTIONAL REPRESSOR RV3405C"/>
    <property type="match status" value="1"/>
</dbReference>
<proteinExistence type="predicted"/>
<dbReference type="InterPro" id="IPR050109">
    <property type="entry name" value="HTH-type_TetR-like_transc_reg"/>
</dbReference>
<protein>
    <recommendedName>
        <fullName evidence="3">HTH tetR-type domain-containing protein</fullName>
    </recommendedName>
</protein>
<accession>A0A1E3S2G2</accession>
<dbReference type="PANTHER" id="PTHR30055">
    <property type="entry name" value="HTH-TYPE TRANSCRIPTIONAL REGULATOR RUTR"/>
    <property type="match status" value="1"/>
</dbReference>
<dbReference type="InterPro" id="IPR009057">
    <property type="entry name" value="Homeodomain-like_sf"/>
</dbReference>
<dbReference type="PRINTS" id="PR00455">
    <property type="entry name" value="HTHTETR"/>
</dbReference>
<dbReference type="GO" id="GO:0003700">
    <property type="term" value="F:DNA-binding transcription factor activity"/>
    <property type="evidence" value="ECO:0007669"/>
    <property type="project" value="TreeGrafter"/>
</dbReference>
<evidence type="ECO:0000256" key="1">
    <source>
        <dbReference type="ARBA" id="ARBA00023125"/>
    </source>
</evidence>
<name>A0A1E3S2G2_9MYCO</name>
<dbReference type="Gene3D" id="1.10.357.10">
    <property type="entry name" value="Tetracycline Repressor, domain 2"/>
    <property type="match status" value="1"/>
</dbReference>
<organism evidence="4 5">
    <name type="scientific">Mycolicibacterium holsaticum</name>
    <dbReference type="NCBI Taxonomy" id="152142"/>
    <lineage>
        <taxon>Bacteria</taxon>
        <taxon>Bacillati</taxon>
        <taxon>Actinomycetota</taxon>
        <taxon>Actinomycetes</taxon>
        <taxon>Mycobacteriales</taxon>
        <taxon>Mycobacteriaceae</taxon>
        <taxon>Mycolicibacterium</taxon>
    </lineage>
</organism>
<evidence type="ECO:0000313" key="5">
    <source>
        <dbReference type="Proteomes" id="UP000094243"/>
    </source>
</evidence>
<dbReference type="Pfam" id="PF00440">
    <property type="entry name" value="TetR_N"/>
    <property type="match status" value="1"/>
</dbReference>
<sequence length="213" mass="24015">MNDVANDLGNIDERESRVRARILTVAAEIFERRGVRRTTMEEIAEAAGVARKTVYNYFENKPKLLGDVIEEASARTAAAALASLDLTAPPEDLIVDAAIVQLQHARHSTYSEMLLRPDALPITAKTVEQSERISRVQRGFWAPILEPLRDAGRLRVTDLDEVVEWLTFIHLVFLTRPATFEGDLDVTRRMLRTYLVPALLHPTESAYAHRGDR</sequence>
<evidence type="ECO:0000256" key="2">
    <source>
        <dbReference type="PROSITE-ProRule" id="PRU00335"/>
    </source>
</evidence>
<evidence type="ECO:0000259" key="3">
    <source>
        <dbReference type="PROSITE" id="PS50977"/>
    </source>
</evidence>
<dbReference type="SUPFAM" id="SSF46689">
    <property type="entry name" value="Homeodomain-like"/>
    <property type="match status" value="1"/>
</dbReference>
<reference evidence="5" key="1">
    <citation type="submission" date="2016-09" db="EMBL/GenBank/DDBJ databases">
        <authorList>
            <person name="Greninger A.L."/>
            <person name="Jerome K.R."/>
            <person name="Mcnair B."/>
            <person name="Wallis C."/>
            <person name="Fang F."/>
        </authorList>
    </citation>
    <scope>NUCLEOTIDE SEQUENCE [LARGE SCALE GENOMIC DNA]</scope>
    <source>
        <strain evidence="5">M7</strain>
    </source>
</reference>
<feature type="DNA-binding region" description="H-T-H motif" evidence="2">
    <location>
        <begin position="39"/>
        <end position="58"/>
    </location>
</feature>
<keyword evidence="5" id="KW-1185">Reference proteome</keyword>
<keyword evidence="1 2" id="KW-0238">DNA-binding</keyword>
<comment type="caution">
    <text evidence="4">The sequence shown here is derived from an EMBL/GenBank/DDBJ whole genome shotgun (WGS) entry which is preliminary data.</text>
</comment>
<feature type="domain" description="HTH tetR-type" evidence="3">
    <location>
        <begin position="16"/>
        <end position="76"/>
    </location>
</feature>
<dbReference type="AlphaFoldDB" id="A0A1E3S2G2"/>
<gene>
    <name evidence="4" type="ORF">BHQ17_01445</name>
</gene>